<gene>
    <name evidence="3" type="ORF">RN001_009309</name>
</gene>
<sequence>MINACVVLIIGIPGAGKTTFVKKLPVILPQYGNFKVCEIIYDNILETDCPTSYKLHRQHAFTMAEQTIKDIRQDDEKIHVLVIDDNMYFKSMRYEYYKLARNYQISFFVVHFNVELSVALHRNANRENSVPEHVIINMAKKFEQPCENWEKNSLIIDSSYELNDIYSKFVTKLNQCLKEPLVSIVQICEQTPISQLQRIDLLLRKLVHKKIKNNRTNAGTICYKRTEIFKCIKNSQIIVNDNLNDAELLLYLDTLF</sequence>
<dbReference type="GO" id="GO:0016301">
    <property type="term" value="F:kinase activity"/>
    <property type="evidence" value="ECO:0007669"/>
    <property type="project" value="TreeGrafter"/>
</dbReference>
<name>A0AAN7P6G3_9COLE</name>
<dbReference type="InterPro" id="IPR052648">
    <property type="entry name" value="Ser-tRNA(Sec)_kinase"/>
</dbReference>
<dbReference type="Gene3D" id="3.40.50.300">
    <property type="entry name" value="P-loop containing nucleotide triphosphate hydrolases"/>
    <property type="match status" value="1"/>
</dbReference>
<reference evidence="4" key="1">
    <citation type="submission" date="2023-01" db="EMBL/GenBank/DDBJ databases">
        <title>Key to firefly adult light organ development and bioluminescence: homeobox transcription factors regulate luciferase expression and transportation to peroxisome.</title>
        <authorList>
            <person name="Fu X."/>
        </authorList>
    </citation>
    <scope>NUCLEOTIDE SEQUENCE [LARGE SCALE GENOMIC DNA]</scope>
</reference>
<dbReference type="GO" id="GO:0005524">
    <property type="term" value="F:ATP binding"/>
    <property type="evidence" value="ECO:0007669"/>
    <property type="project" value="UniProtKB-KW"/>
</dbReference>
<organism evidence="3 4">
    <name type="scientific">Aquatica leii</name>
    <dbReference type="NCBI Taxonomy" id="1421715"/>
    <lineage>
        <taxon>Eukaryota</taxon>
        <taxon>Metazoa</taxon>
        <taxon>Ecdysozoa</taxon>
        <taxon>Arthropoda</taxon>
        <taxon>Hexapoda</taxon>
        <taxon>Insecta</taxon>
        <taxon>Pterygota</taxon>
        <taxon>Neoptera</taxon>
        <taxon>Endopterygota</taxon>
        <taxon>Coleoptera</taxon>
        <taxon>Polyphaga</taxon>
        <taxon>Elateriformia</taxon>
        <taxon>Elateroidea</taxon>
        <taxon>Lampyridae</taxon>
        <taxon>Luciolinae</taxon>
        <taxon>Aquatica</taxon>
    </lineage>
</organism>
<dbReference type="InterPro" id="IPR013641">
    <property type="entry name" value="KTI12/PSTK"/>
</dbReference>
<dbReference type="InterPro" id="IPR027417">
    <property type="entry name" value="P-loop_NTPase"/>
</dbReference>
<keyword evidence="2" id="KW-0067">ATP-binding</keyword>
<proteinExistence type="predicted"/>
<evidence type="ECO:0008006" key="5">
    <source>
        <dbReference type="Google" id="ProtNLM"/>
    </source>
</evidence>
<dbReference type="EMBL" id="JARPUR010000004">
    <property type="protein sequence ID" value="KAK4876803.1"/>
    <property type="molecule type" value="Genomic_DNA"/>
</dbReference>
<dbReference type="PANTHER" id="PTHR20873">
    <property type="entry name" value="L-SERYL-TRNA(SEC) KINASE"/>
    <property type="match status" value="1"/>
</dbReference>
<accession>A0AAN7P6G3</accession>
<dbReference type="GO" id="GO:0000049">
    <property type="term" value="F:tRNA binding"/>
    <property type="evidence" value="ECO:0007669"/>
    <property type="project" value="TreeGrafter"/>
</dbReference>
<evidence type="ECO:0000313" key="4">
    <source>
        <dbReference type="Proteomes" id="UP001353858"/>
    </source>
</evidence>
<evidence type="ECO:0000256" key="1">
    <source>
        <dbReference type="ARBA" id="ARBA00022741"/>
    </source>
</evidence>
<protein>
    <recommendedName>
        <fullName evidence="5">L-seryl-tRNA(Sec) kinase</fullName>
    </recommendedName>
</protein>
<evidence type="ECO:0000313" key="3">
    <source>
        <dbReference type="EMBL" id="KAK4876803.1"/>
    </source>
</evidence>
<keyword evidence="4" id="KW-1185">Reference proteome</keyword>
<dbReference type="Proteomes" id="UP001353858">
    <property type="component" value="Unassembled WGS sequence"/>
</dbReference>
<dbReference type="PANTHER" id="PTHR20873:SF0">
    <property type="entry name" value="L-SERYL-TRNA(SEC) KINASE"/>
    <property type="match status" value="1"/>
</dbReference>
<dbReference type="AlphaFoldDB" id="A0AAN7P6G3"/>
<keyword evidence="1" id="KW-0547">Nucleotide-binding</keyword>
<dbReference type="Pfam" id="PF08433">
    <property type="entry name" value="KTI12"/>
    <property type="match status" value="1"/>
</dbReference>
<evidence type="ECO:0000256" key="2">
    <source>
        <dbReference type="ARBA" id="ARBA00022840"/>
    </source>
</evidence>
<comment type="caution">
    <text evidence="3">The sequence shown here is derived from an EMBL/GenBank/DDBJ whole genome shotgun (WGS) entry which is preliminary data.</text>
</comment>
<dbReference type="SUPFAM" id="SSF52540">
    <property type="entry name" value="P-loop containing nucleoside triphosphate hydrolases"/>
    <property type="match status" value="1"/>
</dbReference>